<keyword evidence="4" id="KW-1185">Reference proteome</keyword>
<feature type="domain" description="Integrase core" evidence="2">
    <location>
        <begin position="1"/>
        <end position="76"/>
    </location>
</feature>
<evidence type="ECO:0000259" key="2">
    <source>
        <dbReference type="Pfam" id="PF24764"/>
    </source>
</evidence>
<dbReference type="AlphaFoldDB" id="A0A9P5XS10"/>
<proteinExistence type="predicted"/>
<evidence type="ECO:0000313" key="4">
    <source>
        <dbReference type="Proteomes" id="UP000807353"/>
    </source>
</evidence>
<dbReference type="InterPro" id="IPR058913">
    <property type="entry name" value="Integrase_dom_put"/>
</dbReference>
<evidence type="ECO:0000313" key="3">
    <source>
        <dbReference type="EMBL" id="KAF9455502.1"/>
    </source>
</evidence>
<organism evidence="3 4">
    <name type="scientific">Collybia nuda</name>
    <dbReference type="NCBI Taxonomy" id="64659"/>
    <lineage>
        <taxon>Eukaryota</taxon>
        <taxon>Fungi</taxon>
        <taxon>Dikarya</taxon>
        <taxon>Basidiomycota</taxon>
        <taxon>Agaricomycotina</taxon>
        <taxon>Agaricomycetes</taxon>
        <taxon>Agaricomycetidae</taxon>
        <taxon>Agaricales</taxon>
        <taxon>Tricholomatineae</taxon>
        <taxon>Clitocybaceae</taxon>
        <taxon>Collybia</taxon>
    </lineage>
</organism>
<comment type="caution">
    <text evidence="3">The sequence shown here is derived from an EMBL/GenBank/DDBJ whole genome shotgun (WGS) entry which is preliminary data.</text>
</comment>
<dbReference type="EMBL" id="MU150640">
    <property type="protein sequence ID" value="KAF9455502.1"/>
    <property type="molecule type" value="Genomic_DNA"/>
</dbReference>
<name>A0A9P5XS10_9AGAR</name>
<dbReference type="Pfam" id="PF24764">
    <property type="entry name" value="rva_4"/>
    <property type="match status" value="1"/>
</dbReference>
<dbReference type="Proteomes" id="UP000807353">
    <property type="component" value="Unassembled WGS sequence"/>
</dbReference>
<feature type="non-terminal residue" evidence="3">
    <location>
        <position position="1"/>
    </location>
</feature>
<feature type="region of interest" description="Disordered" evidence="1">
    <location>
        <begin position="113"/>
        <end position="140"/>
    </location>
</feature>
<gene>
    <name evidence="3" type="ORF">BDZ94DRAFT_1179835</name>
</gene>
<evidence type="ECO:0000256" key="1">
    <source>
        <dbReference type="SAM" id="MobiDB-lite"/>
    </source>
</evidence>
<protein>
    <recommendedName>
        <fullName evidence="2">Integrase core domain-containing protein</fullName>
    </recommendedName>
</protein>
<dbReference type="OrthoDB" id="3353107at2759"/>
<sequence>STRNTRIERLWVEVGTQFARRWRAFFTRLGSDHQLDRKNPAHLWLLHMLFLDLINIDCKEFQDEWNAHPLSGQQSKDWCPADMRLLGQSTSGVYKEDPMDGVHPDIIDCYYGVTGPEQERGSTQTGAGHPDSEDEDDEVLDSCHEGDMDEELENQVEADQEHNIRHAPIRVARHRNPFQTNEKEAEFLNILAMVVRDELVPVGYGVLVDEWDDGNYSELEIIKPGTKGKEIEVVLPCEIWLPRATYWAQALDLMGHLLIDDEF</sequence>
<accession>A0A9P5XS10</accession>
<reference evidence="3" key="1">
    <citation type="submission" date="2020-11" db="EMBL/GenBank/DDBJ databases">
        <authorList>
            <consortium name="DOE Joint Genome Institute"/>
            <person name="Ahrendt S."/>
            <person name="Riley R."/>
            <person name="Andreopoulos W."/>
            <person name="Labutti K."/>
            <person name="Pangilinan J."/>
            <person name="Ruiz-Duenas F.J."/>
            <person name="Barrasa J.M."/>
            <person name="Sanchez-Garcia M."/>
            <person name="Camarero S."/>
            <person name="Miyauchi S."/>
            <person name="Serrano A."/>
            <person name="Linde D."/>
            <person name="Babiker R."/>
            <person name="Drula E."/>
            <person name="Ayuso-Fernandez I."/>
            <person name="Pacheco R."/>
            <person name="Padilla G."/>
            <person name="Ferreira P."/>
            <person name="Barriuso J."/>
            <person name="Kellner H."/>
            <person name="Castanera R."/>
            <person name="Alfaro M."/>
            <person name="Ramirez L."/>
            <person name="Pisabarro A.G."/>
            <person name="Kuo A."/>
            <person name="Tritt A."/>
            <person name="Lipzen A."/>
            <person name="He G."/>
            <person name="Yan M."/>
            <person name="Ng V."/>
            <person name="Cullen D."/>
            <person name="Martin F."/>
            <person name="Rosso M.-N."/>
            <person name="Henrissat B."/>
            <person name="Hibbett D."/>
            <person name="Martinez A.T."/>
            <person name="Grigoriev I.V."/>
        </authorList>
    </citation>
    <scope>NUCLEOTIDE SEQUENCE</scope>
    <source>
        <strain evidence="3">CBS 247.69</strain>
    </source>
</reference>